<keyword evidence="1" id="KW-0663">Pyridoxal phosphate</keyword>
<dbReference type="Gene3D" id="3.90.1150.10">
    <property type="entry name" value="Aspartate Aminotransferase, domain 1"/>
    <property type="match status" value="1"/>
</dbReference>
<evidence type="ECO:0000256" key="1">
    <source>
        <dbReference type="RuleBase" id="RU004508"/>
    </source>
</evidence>
<dbReference type="OrthoDB" id="10355at2157"/>
<dbReference type="GO" id="GO:0000271">
    <property type="term" value="P:polysaccharide biosynthetic process"/>
    <property type="evidence" value="ECO:0007669"/>
    <property type="project" value="TreeGrafter"/>
</dbReference>
<dbReference type="HOGENOM" id="CLU_033332_7_2_2"/>
<dbReference type="STRING" id="999630.TUZN_1781"/>
<dbReference type="InterPro" id="IPR015421">
    <property type="entry name" value="PyrdxlP-dep_Trfase_major"/>
</dbReference>
<dbReference type="PANTHER" id="PTHR30244:SF34">
    <property type="entry name" value="DTDP-4-AMINO-4,6-DIDEOXYGALACTOSE TRANSAMINASE"/>
    <property type="match status" value="1"/>
</dbReference>
<proteinExistence type="inferred from homology"/>
<dbReference type="GeneID" id="10361295"/>
<reference key="2">
    <citation type="submission" date="2011-03" db="EMBL/GenBank/DDBJ databases">
        <title>Complete genome sequence of the thermoacidophilic crenarchaeon Thermoproteus uzoniensis 768-20.</title>
        <authorList>
            <person name="Mardanov A.V."/>
            <person name="Gumerov V.M."/>
            <person name="Beletsky A.V."/>
            <person name="Prokofeva M.I."/>
            <person name="Bonch-Osmolovskaya E.A."/>
            <person name="Ravin N.V."/>
            <person name="Skryabin K.G."/>
        </authorList>
    </citation>
    <scope>NUCLEOTIDE SEQUENCE</scope>
    <source>
        <strain>768-20</strain>
    </source>
</reference>
<keyword evidence="3" id="KW-1185">Reference proteome</keyword>
<dbReference type="AlphaFoldDB" id="F2L3K3"/>
<organism evidence="2 3">
    <name type="scientific">Thermoproteus uzoniensis (strain 768-20)</name>
    <dbReference type="NCBI Taxonomy" id="999630"/>
    <lineage>
        <taxon>Archaea</taxon>
        <taxon>Thermoproteota</taxon>
        <taxon>Thermoprotei</taxon>
        <taxon>Thermoproteales</taxon>
        <taxon>Thermoproteaceae</taxon>
        <taxon>Thermoproteus</taxon>
    </lineage>
</organism>
<keyword evidence="2" id="KW-0032">Aminotransferase</keyword>
<reference evidence="2 3" key="1">
    <citation type="journal article" date="2011" name="J. Bacteriol.">
        <title>Complete genome sequence of the thermoacidophilic crenarchaeon Thermoproteus uzoniensis 768-20.</title>
        <authorList>
            <person name="Mardanov A.V."/>
            <person name="Gumerov V.M."/>
            <person name="Beletsky A.V."/>
            <person name="Prokofeva M.I."/>
            <person name="Bonch-Osmolovskaya E.A."/>
            <person name="Ravin N.V."/>
            <person name="Skryabin K.G."/>
        </authorList>
    </citation>
    <scope>NUCLEOTIDE SEQUENCE [LARGE SCALE GENOMIC DNA]</scope>
    <source>
        <strain evidence="2 3">768-20</strain>
    </source>
</reference>
<dbReference type="Pfam" id="PF01041">
    <property type="entry name" value="DegT_DnrJ_EryC1"/>
    <property type="match status" value="1"/>
</dbReference>
<dbReference type="SUPFAM" id="SSF53383">
    <property type="entry name" value="PLP-dependent transferases"/>
    <property type="match status" value="1"/>
</dbReference>
<protein>
    <submittedName>
        <fullName evidence="2">DegT/DnrJ/EryC1/StrS aminotransferase</fullName>
    </submittedName>
</protein>
<evidence type="ECO:0000313" key="3">
    <source>
        <dbReference type="Proteomes" id="UP000008138"/>
    </source>
</evidence>
<accession>F2L3K3</accession>
<dbReference type="InterPro" id="IPR015424">
    <property type="entry name" value="PyrdxlP-dep_Trfase"/>
</dbReference>
<dbReference type="InterPro" id="IPR000653">
    <property type="entry name" value="DegT/StrS_aminotransferase"/>
</dbReference>
<keyword evidence="2" id="KW-0808">Transferase</keyword>
<dbReference type="Proteomes" id="UP000008138">
    <property type="component" value="Chromosome"/>
</dbReference>
<dbReference type="EMBL" id="CP002590">
    <property type="protein sequence ID" value="AEA13242.1"/>
    <property type="molecule type" value="Genomic_DNA"/>
</dbReference>
<dbReference type="PANTHER" id="PTHR30244">
    <property type="entry name" value="TRANSAMINASE"/>
    <property type="match status" value="1"/>
</dbReference>
<dbReference type="GO" id="GO:0030170">
    <property type="term" value="F:pyridoxal phosphate binding"/>
    <property type="evidence" value="ECO:0007669"/>
    <property type="project" value="TreeGrafter"/>
</dbReference>
<sequence length="405" mass="44836">MLAIFGGKPVRERPIAARPLVYSPEIIKDIEEVLRSGALVSTHGKWVKAFEEELAKFVGVKYAYATTSGTTALHLALKALGVGPGDEVITTPFTFAASATAVLHANAVPVFADIDRETLNLDPASVESKITDKTKAVVVVHLAGHPAEMDAFMKLADRYGIYIVEDVAQALGAEYRGRRAGSMGHMSAFSFYATKHITGGEGGAVATDVAAYAERARLIRAHGETEKYWYEILGYNYRMTELQGLLLYHELRRFDEFQRAREEYVKALLDGLSGLEGEGLLAVPRPKPYVKHSWHLVQVLLSVERLSKPRDFVVDALRSEGIGNVSVAYPVPLYRTPLFQRMEGHGRGCPWSCPFYGRKVSYERLPNAEWAAERVVSLLVLPNLTAEDAADTAKAFEKVLRELRR</sequence>
<dbReference type="InterPro" id="IPR015422">
    <property type="entry name" value="PyrdxlP-dep_Trfase_small"/>
</dbReference>
<dbReference type="GO" id="GO:0008483">
    <property type="term" value="F:transaminase activity"/>
    <property type="evidence" value="ECO:0007669"/>
    <property type="project" value="UniProtKB-KW"/>
</dbReference>
<comment type="similarity">
    <text evidence="1">Belongs to the DegT/DnrJ/EryC1 family.</text>
</comment>
<dbReference type="Gene3D" id="3.40.640.10">
    <property type="entry name" value="Type I PLP-dependent aspartate aminotransferase-like (Major domain)"/>
    <property type="match status" value="1"/>
</dbReference>
<dbReference type="eggNOG" id="arCOG00118">
    <property type="taxonomic scope" value="Archaea"/>
</dbReference>
<gene>
    <name evidence="2" type="ordered locus">TUZN_1781</name>
</gene>
<dbReference type="PIRSF" id="PIRSF000390">
    <property type="entry name" value="PLP_StrS"/>
    <property type="match status" value="1"/>
</dbReference>
<dbReference type="KEGG" id="tuz:TUZN_1781"/>
<dbReference type="CDD" id="cd00616">
    <property type="entry name" value="AHBA_syn"/>
    <property type="match status" value="1"/>
</dbReference>
<evidence type="ECO:0000313" key="2">
    <source>
        <dbReference type="EMBL" id="AEA13242.1"/>
    </source>
</evidence>
<name>F2L3K3_THEU7</name>
<dbReference type="RefSeq" id="WP_013680577.1">
    <property type="nucleotide sequence ID" value="NC_015315.1"/>
</dbReference>